<dbReference type="SMART" id="SM00387">
    <property type="entry name" value="HATPase_c"/>
    <property type="match status" value="1"/>
</dbReference>
<dbReference type="EMBL" id="CP002659">
    <property type="protein sequence ID" value="AEC01622.1"/>
    <property type="molecule type" value="Genomic_DNA"/>
</dbReference>
<dbReference type="AlphaFoldDB" id="F4GHT4"/>
<dbReference type="CDD" id="cd00075">
    <property type="entry name" value="HATPase"/>
    <property type="match status" value="1"/>
</dbReference>
<evidence type="ECO:0000256" key="3">
    <source>
        <dbReference type="ARBA" id="ARBA00012438"/>
    </source>
</evidence>
<dbReference type="PANTHER" id="PTHR43711">
    <property type="entry name" value="TWO-COMPONENT HISTIDINE KINASE"/>
    <property type="match status" value="1"/>
</dbReference>
<evidence type="ECO:0000259" key="10">
    <source>
        <dbReference type="PROSITE" id="PS50109"/>
    </source>
</evidence>
<feature type="domain" description="Histidine kinase" evidence="10">
    <location>
        <begin position="300"/>
        <end position="515"/>
    </location>
</feature>
<accession>F4GHT4</accession>
<dbReference type="Gene3D" id="3.30.565.10">
    <property type="entry name" value="Histidine kinase-like ATPase, C-terminal domain"/>
    <property type="match status" value="1"/>
</dbReference>
<dbReference type="GO" id="GO:0000155">
    <property type="term" value="F:phosphorelay sensor kinase activity"/>
    <property type="evidence" value="ECO:0007669"/>
    <property type="project" value="InterPro"/>
</dbReference>
<evidence type="ECO:0000256" key="6">
    <source>
        <dbReference type="ARBA" id="ARBA00022777"/>
    </source>
</evidence>
<dbReference type="FunFam" id="3.30.565.10:FF:000006">
    <property type="entry name" value="Sensor histidine kinase WalK"/>
    <property type="match status" value="1"/>
</dbReference>
<dbReference type="HOGENOM" id="CLU_000445_89_3_12"/>
<dbReference type="InterPro" id="IPR050736">
    <property type="entry name" value="Sensor_HK_Regulatory"/>
</dbReference>
<reference evidence="12 13" key="2">
    <citation type="journal article" date="2012" name="Stand. Genomic Sci.">
        <title>Complete genome sequence of the termite hindgut bacterium Spirochaeta coccoides type strain (SPN1(T)), reclassification in the genus Sphaerochaeta as Sphaerochaeta coccoides comb. nov. and emendations of the family Spirochaetaceae and the genus Sphaerochaeta.</title>
        <authorList>
            <person name="Abt B."/>
            <person name="Han C."/>
            <person name="Scheuner C."/>
            <person name="Lu M."/>
            <person name="Lapidus A."/>
            <person name="Nolan M."/>
            <person name="Lucas S."/>
            <person name="Hammon N."/>
            <person name="Deshpande S."/>
            <person name="Cheng J.F."/>
            <person name="Tapia R."/>
            <person name="Goodwin L.A."/>
            <person name="Pitluck S."/>
            <person name="Liolios K."/>
            <person name="Pagani I."/>
            <person name="Ivanova N."/>
            <person name="Mavromatis K."/>
            <person name="Mikhailova N."/>
            <person name="Huntemann M."/>
            <person name="Pati A."/>
            <person name="Chen A."/>
            <person name="Palaniappan K."/>
            <person name="Land M."/>
            <person name="Hauser L."/>
            <person name="Brambilla E.M."/>
            <person name="Rohde M."/>
            <person name="Spring S."/>
            <person name="Gronow S."/>
            <person name="Goker M."/>
            <person name="Woyke T."/>
            <person name="Bristow J."/>
            <person name="Eisen J.A."/>
            <person name="Markowitz V."/>
            <person name="Hugenholtz P."/>
            <person name="Kyrpides N.C."/>
            <person name="Klenk H.P."/>
            <person name="Detter J.C."/>
        </authorList>
    </citation>
    <scope>NUCLEOTIDE SEQUENCE [LARGE SCALE GENOMIC DNA]</scope>
    <source>
        <strain evidence="13">ATCC BAA-1237 / DSM 17374 / SPN1</strain>
    </source>
</reference>
<feature type="transmembrane region" description="Helical" evidence="9">
    <location>
        <begin position="50"/>
        <end position="69"/>
    </location>
</feature>
<keyword evidence="8 9" id="KW-0472">Membrane</keyword>
<keyword evidence="9" id="KW-0812">Transmembrane</keyword>
<evidence type="ECO:0000256" key="9">
    <source>
        <dbReference type="SAM" id="Phobius"/>
    </source>
</evidence>
<evidence type="ECO:0000256" key="7">
    <source>
        <dbReference type="ARBA" id="ARBA00023012"/>
    </source>
</evidence>
<evidence type="ECO:0000256" key="4">
    <source>
        <dbReference type="ARBA" id="ARBA00022553"/>
    </source>
</evidence>
<dbReference type="RefSeq" id="WP_013739018.1">
    <property type="nucleotide sequence ID" value="NC_015436.1"/>
</dbReference>
<proteinExistence type="predicted"/>
<dbReference type="PROSITE" id="PS50885">
    <property type="entry name" value="HAMP"/>
    <property type="match status" value="1"/>
</dbReference>
<keyword evidence="7" id="KW-0902">Two-component regulatory system</keyword>
<dbReference type="CDD" id="cd00082">
    <property type="entry name" value="HisKA"/>
    <property type="match status" value="1"/>
</dbReference>
<dbReference type="STRING" id="760011.Spico_0393"/>
<keyword evidence="13" id="KW-1185">Reference proteome</keyword>
<evidence type="ECO:0000256" key="8">
    <source>
        <dbReference type="ARBA" id="ARBA00023136"/>
    </source>
</evidence>
<dbReference type="Gene3D" id="1.10.287.130">
    <property type="match status" value="1"/>
</dbReference>
<dbReference type="SUPFAM" id="SSF55874">
    <property type="entry name" value="ATPase domain of HSP90 chaperone/DNA topoisomerase II/histidine kinase"/>
    <property type="match status" value="1"/>
</dbReference>
<evidence type="ECO:0000256" key="5">
    <source>
        <dbReference type="ARBA" id="ARBA00022679"/>
    </source>
</evidence>
<dbReference type="Pfam" id="PF02518">
    <property type="entry name" value="HATPase_c"/>
    <property type="match status" value="1"/>
</dbReference>
<feature type="transmembrane region" description="Helical" evidence="9">
    <location>
        <begin position="93"/>
        <end position="126"/>
    </location>
</feature>
<feature type="transmembrane region" description="Helical" evidence="9">
    <location>
        <begin position="132"/>
        <end position="152"/>
    </location>
</feature>
<comment type="catalytic activity">
    <reaction evidence="1">
        <text>ATP + protein L-histidine = ADP + protein N-phospho-L-histidine.</text>
        <dbReference type="EC" id="2.7.13.3"/>
    </reaction>
</comment>
<keyword evidence="6 12" id="KW-0418">Kinase</keyword>
<dbReference type="SUPFAM" id="SSF47384">
    <property type="entry name" value="Homodimeric domain of signal transducing histidine kinase"/>
    <property type="match status" value="1"/>
</dbReference>
<dbReference type="InterPro" id="IPR005467">
    <property type="entry name" value="His_kinase_dom"/>
</dbReference>
<protein>
    <recommendedName>
        <fullName evidence="3">histidine kinase</fullName>
        <ecNumber evidence="3">2.7.13.3</ecNumber>
    </recommendedName>
</protein>
<evidence type="ECO:0000256" key="2">
    <source>
        <dbReference type="ARBA" id="ARBA00004370"/>
    </source>
</evidence>
<dbReference type="InterPro" id="IPR003661">
    <property type="entry name" value="HisK_dim/P_dom"/>
</dbReference>
<dbReference type="eggNOG" id="COG2205">
    <property type="taxonomic scope" value="Bacteria"/>
</dbReference>
<dbReference type="PANTHER" id="PTHR43711:SF1">
    <property type="entry name" value="HISTIDINE KINASE 1"/>
    <property type="match status" value="1"/>
</dbReference>
<keyword evidence="9" id="KW-1133">Transmembrane helix</keyword>
<dbReference type="InterPro" id="IPR003660">
    <property type="entry name" value="HAMP_dom"/>
</dbReference>
<feature type="transmembrane region" description="Helical" evidence="9">
    <location>
        <begin position="20"/>
        <end position="44"/>
    </location>
</feature>
<evidence type="ECO:0000259" key="11">
    <source>
        <dbReference type="PROSITE" id="PS50885"/>
    </source>
</evidence>
<dbReference type="Pfam" id="PF00512">
    <property type="entry name" value="HisKA"/>
    <property type="match status" value="1"/>
</dbReference>
<keyword evidence="5" id="KW-0808">Transferase</keyword>
<dbReference type="PRINTS" id="PR00344">
    <property type="entry name" value="BCTRLSENSOR"/>
</dbReference>
<dbReference type="InterPro" id="IPR036097">
    <property type="entry name" value="HisK_dim/P_sf"/>
</dbReference>
<dbReference type="SMART" id="SM00388">
    <property type="entry name" value="HisKA"/>
    <property type="match status" value="1"/>
</dbReference>
<evidence type="ECO:0000256" key="1">
    <source>
        <dbReference type="ARBA" id="ARBA00000085"/>
    </source>
</evidence>
<name>F4GHT4_PARC1</name>
<sequence length="517" mass="58702">MKKQNHQFFWEGIVSELSGLTICFVMAFTVVISLSYIIAILSKIEMTDDVVLSFYLFSFIGWIVLFLSAKKSQRVRLLLGIDFTRKPINVRKLILTITIISVLLGCFAIAYALTSTIFGLIGFLLQAQYPRVFWGLGFLFWILLLVLVKKLLLDRLPVDDHHIKRQDILQGIAMTLVVAALIAGGVVVAYFLAFVLYAAYMGHTVPENGATFFTLLWRYSSVAFFFFLRWYFRQSPITKHIRLLSEVMKALDCIARGDFSVRLNHDLKENEPFETLVKSINEMTLSLEQMENMRQEFISNVSHEIQSPLATINGFARLLYNDELSPEKRNHFLNIIETETMRLSRLSENLLKLAALETDSVKFEPKPYRIDKQLRALLLGYEPQWNEKNITMEASLDTVTLTADEDMMSQVWINLIHNSIKFTPDGGSIQVELHEHGKSVICKISDTGIGIAEDAQKHIFERFYKADKSRERTKKGSGLGLAIAKTIIEMHGGTITVYSKLGAGTTFTVSLPVSPPM</sequence>
<evidence type="ECO:0000313" key="13">
    <source>
        <dbReference type="Proteomes" id="UP000007939"/>
    </source>
</evidence>
<gene>
    <name evidence="12" type="ordered locus">Spico_0393</name>
</gene>
<dbReference type="InterPro" id="IPR036890">
    <property type="entry name" value="HATPase_C_sf"/>
</dbReference>
<dbReference type="GO" id="GO:0016020">
    <property type="term" value="C:membrane"/>
    <property type="evidence" value="ECO:0007669"/>
    <property type="project" value="UniProtKB-SubCell"/>
</dbReference>
<dbReference type="Proteomes" id="UP000007939">
    <property type="component" value="Chromosome"/>
</dbReference>
<evidence type="ECO:0000313" key="12">
    <source>
        <dbReference type="EMBL" id="AEC01622.1"/>
    </source>
</evidence>
<dbReference type="Gene3D" id="6.10.340.10">
    <property type="match status" value="1"/>
</dbReference>
<dbReference type="InterPro" id="IPR003594">
    <property type="entry name" value="HATPase_dom"/>
</dbReference>
<keyword evidence="4" id="KW-0597">Phosphoprotein</keyword>
<dbReference type="InterPro" id="IPR004358">
    <property type="entry name" value="Sig_transdc_His_kin-like_C"/>
</dbReference>
<dbReference type="EC" id="2.7.13.3" evidence="3"/>
<feature type="transmembrane region" description="Helical" evidence="9">
    <location>
        <begin position="173"/>
        <end position="200"/>
    </location>
</feature>
<comment type="subcellular location">
    <subcellularLocation>
        <location evidence="2">Membrane</location>
    </subcellularLocation>
</comment>
<dbReference type="FunFam" id="1.10.287.130:FF:000001">
    <property type="entry name" value="Two-component sensor histidine kinase"/>
    <property type="match status" value="1"/>
</dbReference>
<feature type="domain" description="HAMP" evidence="11">
    <location>
        <begin position="235"/>
        <end position="292"/>
    </location>
</feature>
<organism evidence="12 13">
    <name type="scientific">Parasphaerochaeta coccoides (strain ATCC BAA-1237 / DSM 17374 / SPN1)</name>
    <name type="common">Sphaerochaeta coccoides</name>
    <dbReference type="NCBI Taxonomy" id="760011"/>
    <lineage>
        <taxon>Bacteria</taxon>
        <taxon>Pseudomonadati</taxon>
        <taxon>Spirochaetota</taxon>
        <taxon>Spirochaetia</taxon>
        <taxon>Spirochaetales</taxon>
        <taxon>Sphaerochaetaceae</taxon>
        <taxon>Parasphaerochaeta</taxon>
    </lineage>
</organism>
<dbReference type="PROSITE" id="PS50109">
    <property type="entry name" value="HIS_KIN"/>
    <property type="match status" value="1"/>
</dbReference>
<dbReference type="KEGG" id="scc:Spico_0393"/>
<dbReference type="CDD" id="cd06225">
    <property type="entry name" value="HAMP"/>
    <property type="match status" value="1"/>
</dbReference>
<reference evidence="13" key="1">
    <citation type="submission" date="2011-04" db="EMBL/GenBank/DDBJ databases">
        <title>The complete genome of Spirochaeta coccoides DSM 17374.</title>
        <authorList>
            <person name="Lucas S."/>
            <person name="Copeland A."/>
            <person name="Lapidus A."/>
            <person name="Bruce D."/>
            <person name="Goodwin L."/>
            <person name="Pitluck S."/>
            <person name="Peters L."/>
            <person name="Kyrpides N."/>
            <person name="Mavromatis K."/>
            <person name="Pagani I."/>
            <person name="Ivanova N."/>
            <person name="Ovchinnikova G."/>
            <person name="Lu M."/>
            <person name="Detter J.C."/>
            <person name="Tapia R."/>
            <person name="Han C."/>
            <person name="Land M."/>
            <person name="Hauser L."/>
            <person name="Markowitz V."/>
            <person name="Cheng J.-F."/>
            <person name="Hugenholtz P."/>
            <person name="Woyke T."/>
            <person name="Wu D."/>
            <person name="Spring S."/>
            <person name="Schroeder M."/>
            <person name="Brambilla E."/>
            <person name="Klenk H.-P."/>
            <person name="Eisen J.A."/>
        </authorList>
    </citation>
    <scope>NUCLEOTIDE SEQUENCE [LARGE SCALE GENOMIC DNA]</scope>
    <source>
        <strain evidence="13">ATCC BAA-1237 / DSM 17374 / SPN1</strain>
    </source>
</reference>
<feature type="transmembrane region" description="Helical" evidence="9">
    <location>
        <begin position="212"/>
        <end position="232"/>
    </location>
</feature>